<keyword evidence="15" id="KW-0342">GTP-binding</keyword>
<comment type="pathway">
    <text evidence="5">Cofactor biosynthesis; adenosylcobalamin biosynthesis; adenosylcobalamin from cob(II)yrinate a,c-diamide: step 6/7.</text>
</comment>
<comment type="catalytic activity">
    <reaction evidence="3">
        <text>adenosylcob(III)inamide + GTP = adenosylcob(III)inamide phosphate + GDP + H(+)</text>
        <dbReference type="Rhea" id="RHEA:15765"/>
        <dbReference type="ChEBI" id="CHEBI:2480"/>
        <dbReference type="ChEBI" id="CHEBI:15378"/>
        <dbReference type="ChEBI" id="CHEBI:37565"/>
        <dbReference type="ChEBI" id="CHEBI:58189"/>
        <dbReference type="ChEBI" id="CHEBI:58502"/>
        <dbReference type="EC" id="2.7.1.156"/>
    </reaction>
</comment>
<comment type="catalytic activity">
    <reaction evidence="1">
        <text>adenosylcob(III)inamide + ATP = adenosylcob(III)inamide phosphate + ADP + H(+)</text>
        <dbReference type="Rhea" id="RHEA:15769"/>
        <dbReference type="ChEBI" id="CHEBI:2480"/>
        <dbReference type="ChEBI" id="CHEBI:15378"/>
        <dbReference type="ChEBI" id="CHEBI:30616"/>
        <dbReference type="ChEBI" id="CHEBI:58502"/>
        <dbReference type="ChEBI" id="CHEBI:456216"/>
        <dbReference type="EC" id="2.7.1.156"/>
    </reaction>
</comment>
<dbReference type="InterPro" id="IPR027417">
    <property type="entry name" value="P-loop_NTPase"/>
</dbReference>
<evidence type="ECO:0000256" key="15">
    <source>
        <dbReference type="ARBA" id="ARBA00023134"/>
    </source>
</evidence>
<dbReference type="EC" id="2.7.1.156" evidence="8"/>
<dbReference type="Pfam" id="PF02283">
    <property type="entry name" value="CobU"/>
    <property type="match status" value="1"/>
</dbReference>
<name>A0ABW5RX47_9BACI</name>
<evidence type="ECO:0000256" key="7">
    <source>
        <dbReference type="ARBA" id="ARBA00007490"/>
    </source>
</evidence>
<evidence type="ECO:0000313" key="18">
    <source>
        <dbReference type="EMBL" id="MFD2682132.1"/>
    </source>
</evidence>
<evidence type="ECO:0000256" key="17">
    <source>
        <dbReference type="ARBA" id="ARBA00030571"/>
    </source>
</evidence>
<evidence type="ECO:0000256" key="6">
    <source>
        <dbReference type="ARBA" id="ARBA00005159"/>
    </source>
</evidence>
<dbReference type="PIRSF" id="PIRSF006135">
    <property type="entry name" value="CobU"/>
    <property type="match status" value="1"/>
</dbReference>
<dbReference type="Gene3D" id="3.40.50.300">
    <property type="entry name" value="P-loop containing nucleotide triphosphate hydrolases"/>
    <property type="match status" value="1"/>
</dbReference>
<comment type="caution">
    <text evidence="18">The sequence shown here is derived from an EMBL/GenBank/DDBJ whole genome shotgun (WGS) entry which is preliminary data.</text>
</comment>
<dbReference type="SUPFAM" id="SSF52540">
    <property type="entry name" value="P-loop containing nucleoside triphosphate hydrolases"/>
    <property type="match status" value="1"/>
</dbReference>
<gene>
    <name evidence="18" type="ORF">ACFSUL_15440</name>
</gene>
<comment type="similarity">
    <text evidence="7">Belongs to the CobU/CobP family.</text>
</comment>
<dbReference type="RefSeq" id="WP_377936844.1">
    <property type="nucleotide sequence ID" value="NZ_JBHUMF010000031.1"/>
</dbReference>
<reference evidence="19" key="1">
    <citation type="journal article" date="2019" name="Int. J. Syst. Evol. Microbiol.">
        <title>The Global Catalogue of Microorganisms (GCM) 10K type strain sequencing project: providing services to taxonomists for standard genome sequencing and annotation.</title>
        <authorList>
            <consortium name="The Broad Institute Genomics Platform"/>
            <consortium name="The Broad Institute Genome Sequencing Center for Infectious Disease"/>
            <person name="Wu L."/>
            <person name="Ma J."/>
        </authorList>
    </citation>
    <scope>NUCLEOTIDE SEQUENCE [LARGE SCALE GENOMIC DNA]</scope>
    <source>
        <strain evidence="19">KCTC 3913</strain>
    </source>
</reference>
<dbReference type="EC" id="2.7.7.62" evidence="9"/>
<keyword evidence="18" id="KW-0548">Nucleotidyltransferase</keyword>
<comment type="function">
    <text evidence="4">Catalyzes ATP-dependent phosphorylation of adenosylcobinamide and addition of GMP to adenosylcobinamide phosphate.</text>
</comment>
<evidence type="ECO:0000256" key="2">
    <source>
        <dbReference type="ARBA" id="ARBA00000711"/>
    </source>
</evidence>
<keyword evidence="10" id="KW-0169">Cobalamin biosynthesis</keyword>
<evidence type="ECO:0000256" key="1">
    <source>
        <dbReference type="ARBA" id="ARBA00000312"/>
    </source>
</evidence>
<evidence type="ECO:0000256" key="11">
    <source>
        <dbReference type="ARBA" id="ARBA00022679"/>
    </source>
</evidence>
<dbReference type="CDD" id="cd00544">
    <property type="entry name" value="CobU"/>
    <property type="match status" value="1"/>
</dbReference>
<evidence type="ECO:0000256" key="9">
    <source>
        <dbReference type="ARBA" id="ARBA00012523"/>
    </source>
</evidence>
<dbReference type="PANTHER" id="PTHR34848:SF1">
    <property type="entry name" value="BIFUNCTIONAL ADENOSYLCOBALAMIN BIOSYNTHESIS PROTEIN COBU"/>
    <property type="match status" value="1"/>
</dbReference>
<protein>
    <recommendedName>
        <fullName evidence="16">Adenosylcobinamide kinase</fullName>
        <ecNumber evidence="8">2.7.1.156</ecNumber>
        <ecNumber evidence="9">2.7.7.62</ecNumber>
    </recommendedName>
    <alternativeName>
        <fullName evidence="17">Adenosylcobinamide-phosphate guanylyltransferase</fullName>
    </alternativeName>
</protein>
<evidence type="ECO:0000313" key="19">
    <source>
        <dbReference type="Proteomes" id="UP001597506"/>
    </source>
</evidence>
<keyword evidence="14" id="KW-0067">ATP-binding</keyword>
<evidence type="ECO:0000256" key="10">
    <source>
        <dbReference type="ARBA" id="ARBA00022573"/>
    </source>
</evidence>
<keyword evidence="13 18" id="KW-0418">Kinase</keyword>
<sequence length="181" mass="20307">MERQKMIFITGGARSGKSSFAEKLAIDYAGTTNSRNLYYVACGLASDSEMKERIVYHKQDREASTIPWQTIECPYDLGKVDIPNGSVVLLDCVTTLLSNEMYANDKESDEKLVDDIIKDIQSIHAQSTLLVVVSNELQSGVPIENEFVFHYQYKLGRLHQALVKYSSEAVLMEAGLPIHQK</sequence>
<keyword evidence="19" id="KW-1185">Reference proteome</keyword>
<accession>A0ABW5RX47</accession>
<dbReference type="InterPro" id="IPR003203">
    <property type="entry name" value="CobU/CobP"/>
</dbReference>
<evidence type="ECO:0000256" key="3">
    <source>
        <dbReference type="ARBA" id="ARBA00001522"/>
    </source>
</evidence>
<dbReference type="GO" id="GO:0016779">
    <property type="term" value="F:nucleotidyltransferase activity"/>
    <property type="evidence" value="ECO:0007669"/>
    <property type="project" value="UniProtKB-KW"/>
</dbReference>
<dbReference type="GO" id="GO:0016301">
    <property type="term" value="F:kinase activity"/>
    <property type="evidence" value="ECO:0007669"/>
    <property type="project" value="UniProtKB-KW"/>
</dbReference>
<evidence type="ECO:0000256" key="14">
    <source>
        <dbReference type="ARBA" id="ARBA00022840"/>
    </source>
</evidence>
<evidence type="ECO:0000256" key="12">
    <source>
        <dbReference type="ARBA" id="ARBA00022741"/>
    </source>
</evidence>
<evidence type="ECO:0000256" key="8">
    <source>
        <dbReference type="ARBA" id="ARBA00012016"/>
    </source>
</evidence>
<keyword evidence="11" id="KW-0808">Transferase</keyword>
<evidence type="ECO:0000256" key="13">
    <source>
        <dbReference type="ARBA" id="ARBA00022777"/>
    </source>
</evidence>
<proteinExistence type="inferred from homology"/>
<evidence type="ECO:0000256" key="4">
    <source>
        <dbReference type="ARBA" id="ARBA00003889"/>
    </source>
</evidence>
<comment type="pathway">
    <text evidence="6">Cofactor biosynthesis; adenosylcobalamin biosynthesis; adenosylcobalamin from cob(II)yrinate a,c-diamide: step 5/7.</text>
</comment>
<dbReference type="Proteomes" id="UP001597506">
    <property type="component" value="Unassembled WGS sequence"/>
</dbReference>
<evidence type="ECO:0000256" key="5">
    <source>
        <dbReference type="ARBA" id="ARBA00004692"/>
    </source>
</evidence>
<evidence type="ECO:0000256" key="16">
    <source>
        <dbReference type="ARBA" id="ARBA00029570"/>
    </source>
</evidence>
<keyword evidence="12" id="KW-0547">Nucleotide-binding</keyword>
<dbReference type="EMBL" id="JBHUMF010000031">
    <property type="protein sequence ID" value="MFD2682132.1"/>
    <property type="molecule type" value="Genomic_DNA"/>
</dbReference>
<comment type="catalytic activity">
    <reaction evidence="2">
        <text>adenosylcob(III)inamide phosphate + GTP + H(+) = adenosylcob(III)inamide-GDP + diphosphate</text>
        <dbReference type="Rhea" id="RHEA:22712"/>
        <dbReference type="ChEBI" id="CHEBI:15378"/>
        <dbReference type="ChEBI" id="CHEBI:33019"/>
        <dbReference type="ChEBI" id="CHEBI:37565"/>
        <dbReference type="ChEBI" id="CHEBI:58502"/>
        <dbReference type="ChEBI" id="CHEBI:60487"/>
        <dbReference type="EC" id="2.7.7.62"/>
    </reaction>
</comment>
<organism evidence="18 19">
    <name type="scientific">Bacillus seohaeanensis</name>
    <dbReference type="NCBI Taxonomy" id="284580"/>
    <lineage>
        <taxon>Bacteria</taxon>
        <taxon>Bacillati</taxon>
        <taxon>Bacillota</taxon>
        <taxon>Bacilli</taxon>
        <taxon>Bacillales</taxon>
        <taxon>Bacillaceae</taxon>
        <taxon>Bacillus</taxon>
    </lineage>
</organism>
<dbReference type="PANTHER" id="PTHR34848">
    <property type="match status" value="1"/>
</dbReference>